<dbReference type="OrthoDB" id="266065at2"/>
<dbReference type="RefSeq" id="WP_145284261.1">
    <property type="nucleotide sequence ID" value="NZ_CP036291.1"/>
</dbReference>
<dbReference type="EMBL" id="CP036291">
    <property type="protein sequence ID" value="QDU88844.1"/>
    <property type="molecule type" value="Genomic_DNA"/>
</dbReference>
<sequence precursor="true">MRRVTVWVLGVAAVLSMSVGQMAGAATINDWGSGLQSWRFDFGGAGAVVSQDPAVGSPGNAMGALKLEMPFALNTFAFTGDVFGSPTNLTGFSEVRFDVLIAPGSAVDAFGNHGFMNFVSRETNGYNWGNQPGANLAPAVGWTTYSVSTSAGLGMANTRAFTLQLYGGASQNISGPVTLWIDNIRTVDAVPEPASLSACALVLGGLGVCFGRRRK</sequence>
<reference evidence="2 3" key="1">
    <citation type="submission" date="2019-02" db="EMBL/GenBank/DDBJ databases">
        <title>Deep-cultivation of Planctomycetes and their phenomic and genomic characterization uncovers novel biology.</title>
        <authorList>
            <person name="Wiegand S."/>
            <person name="Jogler M."/>
            <person name="Boedeker C."/>
            <person name="Pinto D."/>
            <person name="Vollmers J."/>
            <person name="Rivas-Marin E."/>
            <person name="Kohn T."/>
            <person name="Peeters S.H."/>
            <person name="Heuer A."/>
            <person name="Rast P."/>
            <person name="Oberbeckmann S."/>
            <person name="Bunk B."/>
            <person name="Jeske O."/>
            <person name="Meyerdierks A."/>
            <person name="Storesund J.E."/>
            <person name="Kallscheuer N."/>
            <person name="Luecker S."/>
            <person name="Lage O.M."/>
            <person name="Pohl T."/>
            <person name="Merkel B.J."/>
            <person name="Hornburger P."/>
            <person name="Mueller R.-W."/>
            <person name="Bruemmer F."/>
            <person name="Labrenz M."/>
            <person name="Spormann A.M."/>
            <person name="Op den Camp H."/>
            <person name="Overmann J."/>
            <person name="Amann R."/>
            <person name="Jetten M.S.M."/>
            <person name="Mascher T."/>
            <person name="Medema M.H."/>
            <person name="Devos D.P."/>
            <person name="Kaster A.-K."/>
            <person name="Ovreas L."/>
            <person name="Rohde M."/>
            <person name="Galperin M.Y."/>
            <person name="Jogler C."/>
        </authorList>
    </citation>
    <scope>NUCLEOTIDE SEQUENCE [LARGE SCALE GENOMIC DNA]</scope>
    <source>
        <strain evidence="2 3">Pla175</strain>
    </source>
</reference>
<dbReference type="AlphaFoldDB" id="A0A518DBI3"/>
<gene>
    <name evidence="2" type="ORF">Pla175_22280</name>
</gene>
<evidence type="ECO:0000256" key="1">
    <source>
        <dbReference type="SAM" id="SignalP"/>
    </source>
</evidence>
<organism evidence="2 3">
    <name type="scientific">Pirellulimonas nuda</name>
    <dbReference type="NCBI Taxonomy" id="2528009"/>
    <lineage>
        <taxon>Bacteria</taxon>
        <taxon>Pseudomonadati</taxon>
        <taxon>Planctomycetota</taxon>
        <taxon>Planctomycetia</taxon>
        <taxon>Pirellulales</taxon>
        <taxon>Lacipirellulaceae</taxon>
        <taxon>Pirellulimonas</taxon>
    </lineage>
</organism>
<proteinExistence type="predicted"/>
<protein>
    <recommendedName>
        <fullName evidence="4">PEP-CTERM protein-sorting domain-containing protein</fullName>
    </recommendedName>
</protein>
<feature type="signal peptide" evidence="1">
    <location>
        <begin position="1"/>
        <end position="23"/>
    </location>
</feature>
<keyword evidence="3" id="KW-1185">Reference proteome</keyword>
<dbReference type="KEGG" id="pnd:Pla175_22280"/>
<dbReference type="Gene3D" id="2.60.120.260">
    <property type="entry name" value="Galactose-binding domain-like"/>
    <property type="match status" value="1"/>
</dbReference>
<name>A0A518DBI3_9BACT</name>
<dbReference type="Proteomes" id="UP000317429">
    <property type="component" value="Chromosome"/>
</dbReference>
<evidence type="ECO:0000313" key="3">
    <source>
        <dbReference type="Proteomes" id="UP000317429"/>
    </source>
</evidence>
<evidence type="ECO:0000313" key="2">
    <source>
        <dbReference type="EMBL" id="QDU88844.1"/>
    </source>
</evidence>
<feature type="chain" id="PRO_5021756514" description="PEP-CTERM protein-sorting domain-containing protein" evidence="1">
    <location>
        <begin position="24"/>
        <end position="215"/>
    </location>
</feature>
<keyword evidence="1" id="KW-0732">Signal</keyword>
<accession>A0A518DBI3</accession>
<evidence type="ECO:0008006" key="4">
    <source>
        <dbReference type="Google" id="ProtNLM"/>
    </source>
</evidence>